<dbReference type="KEGG" id="mrr:Moror_12190"/>
<dbReference type="InterPro" id="IPR050951">
    <property type="entry name" value="Retrovirus_Pol_polyprotein"/>
</dbReference>
<evidence type="ECO:0000256" key="5">
    <source>
        <dbReference type="ARBA" id="ARBA00022801"/>
    </source>
</evidence>
<evidence type="ECO:0000256" key="6">
    <source>
        <dbReference type="ARBA" id="ARBA00022918"/>
    </source>
</evidence>
<dbReference type="PANTHER" id="PTHR37984:SF5">
    <property type="entry name" value="PROTEIN NYNRIN-LIKE"/>
    <property type="match status" value="1"/>
</dbReference>
<keyword evidence="2" id="KW-0548">Nucleotidyltransferase</keyword>
<keyword evidence="10" id="KW-1185">Reference proteome</keyword>
<name>V2WLA6_MONRO</name>
<feature type="non-terminal residue" evidence="9">
    <location>
        <position position="387"/>
    </location>
</feature>
<dbReference type="Gene3D" id="3.10.20.370">
    <property type="match status" value="1"/>
</dbReference>
<dbReference type="Proteomes" id="UP000017559">
    <property type="component" value="Unassembled WGS sequence"/>
</dbReference>
<dbReference type="Pfam" id="PF17921">
    <property type="entry name" value="Integrase_H2C2"/>
    <property type="match status" value="1"/>
</dbReference>
<keyword evidence="3" id="KW-0540">Nuclease</keyword>
<feature type="domain" description="Integrase zinc-binding" evidence="8">
    <location>
        <begin position="336"/>
        <end position="386"/>
    </location>
</feature>
<keyword evidence="1" id="KW-0808">Transferase</keyword>
<evidence type="ECO:0000256" key="2">
    <source>
        <dbReference type="ARBA" id="ARBA00022695"/>
    </source>
</evidence>
<organism evidence="9 10">
    <name type="scientific">Moniliophthora roreri (strain MCA 2997)</name>
    <name type="common">Cocoa frosty pod rot fungus</name>
    <name type="synonym">Crinipellis roreri</name>
    <dbReference type="NCBI Taxonomy" id="1381753"/>
    <lineage>
        <taxon>Eukaryota</taxon>
        <taxon>Fungi</taxon>
        <taxon>Dikarya</taxon>
        <taxon>Basidiomycota</taxon>
        <taxon>Agaricomycotina</taxon>
        <taxon>Agaricomycetes</taxon>
        <taxon>Agaricomycetidae</taxon>
        <taxon>Agaricales</taxon>
        <taxon>Marasmiineae</taxon>
        <taxon>Marasmiaceae</taxon>
        <taxon>Moniliophthora</taxon>
    </lineage>
</organism>
<dbReference type="InterPro" id="IPR041588">
    <property type="entry name" value="Integrase_H2C2"/>
</dbReference>
<evidence type="ECO:0000259" key="7">
    <source>
        <dbReference type="Pfam" id="PF17917"/>
    </source>
</evidence>
<dbReference type="InterPro" id="IPR043502">
    <property type="entry name" value="DNA/RNA_pol_sf"/>
</dbReference>
<sequence>MNNILKDFIDKGWRTHQLQTKEILERLRKHDLYLKPEKCEFDVVKTLFLGLVITPGHVQMDPTKLAGIKDWELPTTLKGRHAEIARPLHDLTKKDVPFEWTKQCQVAFEIMKAKFLQQPILKTADDTQPFVIEADASKWATGAVLQQKDTDNELHPCGYLLHALMETERNYEIYDRELLAIVNALKAWEHYLLGSTHPVTILSDHKNLSYFRTAQKLNRRQARWSLYLSQFELQLIHIPGTRMVQSDALSRRPDLVEEKDTDNEDVVVLPDKLFINTINTELKDMLEEALPTDKFFKMTIESLLEKGVTPIKSSLQDWRTTDGILYYKNRAYVPNDPTLHKHLVKSIHEALPHGHPGQWNTIDQIQRDYWWPGMTKYIKTFVDRCAA</sequence>
<evidence type="ECO:0000313" key="10">
    <source>
        <dbReference type="Proteomes" id="UP000017559"/>
    </source>
</evidence>
<keyword evidence="4" id="KW-0255">Endonuclease</keyword>
<feature type="domain" description="Reverse transcriptase RNase H-like" evidence="7">
    <location>
        <begin position="125"/>
        <end position="231"/>
    </location>
</feature>
<evidence type="ECO:0000256" key="4">
    <source>
        <dbReference type="ARBA" id="ARBA00022759"/>
    </source>
</evidence>
<evidence type="ECO:0000313" key="9">
    <source>
        <dbReference type="EMBL" id="ESK82382.1"/>
    </source>
</evidence>
<accession>V2WLA6</accession>
<dbReference type="HOGENOM" id="CLU_000384_33_2_1"/>
<dbReference type="Gene3D" id="1.10.340.70">
    <property type="match status" value="1"/>
</dbReference>
<dbReference type="InterPro" id="IPR043128">
    <property type="entry name" value="Rev_trsase/Diguanyl_cyclase"/>
</dbReference>
<evidence type="ECO:0000256" key="3">
    <source>
        <dbReference type="ARBA" id="ARBA00022722"/>
    </source>
</evidence>
<dbReference type="GO" id="GO:0004519">
    <property type="term" value="F:endonuclease activity"/>
    <property type="evidence" value="ECO:0007669"/>
    <property type="project" value="UniProtKB-KW"/>
</dbReference>
<proteinExistence type="predicted"/>
<evidence type="ECO:0000259" key="8">
    <source>
        <dbReference type="Pfam" id="PF17921"/>
    </source>
</evidence>
<dbReference type="OrthoDB" id="2273864at2759"/>
<dbReference type="InterPro" id="IPR041373">
    <property type="entry name" value="RT_RNaseH"/>
</dbReference>
<dbReference type="SUPFAM" id="SSF56672">
    <property type="entry name" value="DNA/RNA polymerases"/>
    <property type="match status" value="1"/>
</dbReference>
<dbReference type="GO" id="GO:0003964">
    <property type="term" value="F:RNA-directed DNA polymerase activity"/>
    <property type="evidence" value="ECO:0007669"/>
    <property type="project" value="UniProtKB-KW"/>
</dbReference>
<evidence type="ECO:0000256" key="1">
    <source>
        <dbReference type="ARBA" id="ARBA00022679"/>
    </source>
</evidence>
<keyword evidence="5" id="KW-0378">Hydrolase</keyword>
<protein>
    <submittedName>
        <fullName evidence="9">Pro-pol protein</fullName>
    </submittedName>
</protein>
<dbReference type="Pfam" id="PF17917">
    <property type="entry name" value="RT_RNaseH"/>
    <property type="match status" value="1"/>
</dbReference>
<reference evidence="9 10" key="1">
    <citation type="journal article" date="2014" name="BMC Genomics">
        <title>Genome and secretome analysis of the hemibiotrophic fungal pathogen, Moniliophthora roreri, which causes frosty pod rot disease of cacao: mechanisms of the biotrophic and necrotrophic phases.</title>
        <authorList>
            <person name="Meinhardt L.W."/>
            <person name="Costa G.G.L."/>
            <person name="Thomazella D.P.T."/>
            <person name="Teixeira P.J.P.L."/>
            <person name="Carazzolle M.F."/>
            <person name="Schuster S.C."/>
            <person name="Carlson J.E."/>
            <person name="Guiltinan M.J."/>
            <person name="Mieczkowski P."/>
            <person name="Farmer A."/>
            <person name="Ramaraj T."/>
            <person name="Crozier J."/>
            <person name="Davis R.E."/>
            <person name="Shao J."/>
            <person name="Melnick R.L."/>
            <person name="Pereira G.A.G."/>
            <person name="Bailey B.A."/>
        </authorList>
    </citation>
    <scope>NUCLEOTIDE SEQUENCE [LARGE SCALE GENOMIC DNA]</scope>
    <source>
        <strain evidence="9 10">MCA 2997</strain>
    </source>
</reference>
<dbReference type="EMBL" id="AWSO01001951">
    <property type="protein sequence ID" value="ESK82382.1"/>
    <property type="molecule type" value="Genomic_DNA"/>
</dbReference>
<gene>
    <name evidence="9" type="ORF">Moror_12190</name>
</gene>
<dbReference type="AlphaFoldDB" id="V2WLA6"/>
<dbReference type="Gene3D" id="3.30.70.270">
    <property type="match status" value="2"/>
</dbReference>
<keyword evidence="6" id="KW-0695">RNA-directed DNA polymerase</keyword>
<dbReference type="PANTHER" id="PTHR37984">
    <property type="entry name" value="PROTEIN CBG26694"/>
    <property type="match status" value="1"/>
</dbReference>
<comment type="caution">
    <text evidence="9">The sequence shown here is derived from an EMBL/GenBank/DDBJ whole genome shotgun (WGS) entry which is preliminary data.</text>
</comment>
<dbReference type="GO" id="GO:0016787">
    <property type="term" value="F:hydrolase activity"/>
    <property type="evidence" value="ECO:0007669"/>
    <property type="project" value="UniProtKB-KW"/>
</dbReference>
<dbReference type="CDD" id="cd09274">
    <property type="entry name" value="RNase_HI_RT_Ty3"/>
    <property type="match status" value="1"/>
</dbReference>